<organism evidence="5 6">
    <name type="scientific">Atlanticothrix silvestris CENA357</name>
    <dbReference type="NCBI Taxonomy" id="1725252"/>
    <lineage>
        <taxon>Bacteria</taxon>
        <taxon>Bacillati</taxon>
        <taxon>Cyanobacteriota</taxon>
        <taxon>Cyanophyceae</taxon>
        <taxon>Nostocales</taxon>
        <taxon>Nodulariaceae</taxon>
        <taxon>Atlanticothrix</taxon>
        <taxon>Atlanticothrix silvestris</taxon>
    </lineage>
</organism>
<evidence type="ECO:0000313" key="5">
    <source>
        <dbReference type="EMBL" id="MBH8556138.1"/>
    </source>
</evidence>
<dbReference type="SUPFAM" id="SSF53901">
    <property type="entry name" value="Thiolase-like"/>
    <property type="match status" value="2"/>
</dbReference>
<gene>
    <name evidence="5" type="ORF">I8751_28135</name>
</gene>
<dbReference type="PANTHER" id="PTHR34069">
    <property type="entry name" value="3-OXOACYL-[ACYL-CARRIER-PROTEIN] SYNTHASE 3"/>
    <property type="match status" value="1"/>
</dbReference>
<dbReference type="RefSeq" id="WP_214442333.1">
    <property type="nucleotide sequence ID" value="NZ_JAECZB010000105.1"/>
</dbReference>
<dbReference type="GO" id="GO:0004315">
    <property type="term" value="F:3-oxoacyl-[acyl-carrier-protein] synthase activity"/>
    <property type="evidence" value="ECO:0007669"/>
    <property type="project" value="InterPro"/>
</dbReference>
<dbReference type="EMBL" id="JAECZB010000105">
    <property type="protein sequence ID" value="MBH8556138.1"/>
    <property type="molecule type" value="Genomic_DNA"/>
</dbReference>
<protein>
    <submittedName>
        <fullName evidence="5">3-oxoacyl-ACP synthase III family protein</fullName>
    </submittedName>
</protein>
<keyword evidence="2" id="KW-0012">Acyltransferase</keyword>
<reference evidence="5 6" key="1">
    <citation type="journal article" date="2021" name="Int. J. Syst. Evol. Microbiol.">
        <title>Amazonocrinis nigriterrae gen. nov., sp. nov., Atlanticothrix silvestris gen. nov., sp. nov. and Dendronalium phyllosphericum gen. nov., sp. nov., nostocacean cyanobacteria from Brazilian environments.</title>
        <authorList>
            <person name="Alvarenga D.O."/>
            <person name="Andreote A.P.D."/>
            <person name="Branco L.H.Z."/>
            <person name="Delbaje E."/>
            <person name="Cruz R.B."/>
            <person name="Varani A.M."/>
            <person name="Fiore M.F."/>
        </authorList>
    </citation>
    <scope>NUCLEOTIDE SEQUENCE [LARGE SCALE GENOMIC DNA]</scope>
    <source>
        <strain evidence="5 6">CENA357</strain>
    </source>
</reference>
<name>A0A8J7HJS9_9CYAN</name>
<dbReference type="Proteomes" id="UP000599391">
    <property type="component" value="Unassembled WGS sequence"/>
</dbReference>
<dbReference type="GO" id="GO:0044550">
    <property type="term" value="P:secondary metabolite biosynthetic process"/>
    <property type="evidence" value="ECO:0007669"/>
    <property type="project" value="TreeGrafter"/>
</dbReference>
<dbReference type="Pfam" id="PF08545">
    <property type="entry name" value="ACP_syn_III"/>
    <property type="match status" value="1"/>
</dbReference>
<feature type="domain" description="Beta-ketoacyl-[acyl-carrier-protein] synthase III C-terminal" evidence="3">
    <location>
        <begin position="260"/>
        <end position="341"/>
    </location>
</feature>
<dbReference type="GO" id="GO:0006633">
    <property type="term" value="P:fatty acid biosynthetic process"/>
    <property type="evidence" value="ECO:0007669"/>
    <property type="project" value="InterPro"/>
</dbReference>
<sequence length="366" mass="39488">MIKSARIVSTGSYLPGEPLTNETLESILGPLSPELLEQVQVERRHWLVNPITGEYHETNSDMAAKAAKQALELANIDPNDVDLLVLSTASPDYPLPPMVTLVQEKLGLRRCATLEVRSGCCGTVEALDVARLYLERGIYQTAIVIGSEAISPLLAPQFLGKDPSSLRARDRLNIYSFGDGAAAMVLTATEDEPGFVGSAMACVGGNKKPGMIIPGGGTNALLTTLDQKKACLMELKVDFTNSGKFTPHVLNEALVDVLKRSSTTAESIDLCFLPEGNAGYLRSEIEHSHLQTSEWVVLGDKIFENLSLVSNTGSAAVPLALDYAWKTGKLKSGDRIMLLAIETSKWLYAGIVLDWSAEPCAANNWN</sequence>
<proteinExistence type="predicted"/>
<dbReference type="Gene3D" id="3.40.47.10">
    <property type="match status" value="2"/>
</dbReference>
<dbReference type="Pfam" id="PF08541">
    <property type="entry name" value="ACP_syn_III_C"/>
    <property type="match status" value="1"/>
</dbReference>
<dbReference type="PANTHER" id="PTHR34069:SF2">
    <property type="entry name" value="BETA-KETOACYL-[ACYL-CARRIER-PROTEIN] SYNTHASE III"/>
    <property type="match status" value="1"/>
</dbReference>
<evidence type="ECO:0000256" key="1">
    <source>
        <dbReference type="ARBA" id="ARBA00022679"/>
    </source>
</evidence>
<dbReference type="InterPro" id="IPR013747">
    <property type="entry name" value="ACP_syn_III_C"/>
</dbReference>
<feature type="domain" description="Beta-ketoacyl-[acyl-carrier-protein] synthase III N-terminal" evidence="4">
    <location>
        <begin position="115"/>
        <end position="201"/>
    </location>
</feature>
<comment type="caution">
    <text evidence="5">The sequence shown here is derived from an EMBL/GenBank/DDBJ whole genome shotgun (WGS) entry which is preliminary data.</text>
</comment>
<dbReference type="AlphaFoldDB" id="A0A8J7HJS9"/>
<keyword evidence="6" id="KW-1185">Reference proteome</keyword>
<evidence type="ECO:0000256" key="2">
    <source>
        <dbReference type="ARBA" id="ARBA00023315"/>
    </source>
</evidence>
<dbReference type="InterPro" id="IPR016039">
    <property type="entry name" value="Thiolase-like"/>
</dbReference>
<evidence type="ECO:0000259" key="4">
    <source>
        <dbReference type="Pfam" id="PF08545"/>
    </source>
</evidence>
<accession>A0A8J7HJS9</accession>
<evidence type="ECO:0000259" key="3">
    <source>
        <dbReference type="Pfam" id="PF08541"/>
    </source>
</evidence>
<keyword evidence="1" id="KW-0808">Transferase</keyword>
<evidence type="ECO:0000313" key="6">
    <source>
        <dbReference type="Proteomes" id="UP000599391"/>
    </source>
</evidence>
<dbReference type="CDD" id="cd00830">
    <property type="entry name" value="KAS_III"/>
    <property type="match status" value="1"/>
</dbReference>
<dbReference type="InterPro" id="IPR013751">
    <property type="entry name" value="ACP_syn_III_N"/>
</dbReference>